<comment type="function">
    <text evidence="17">Core subunit of the mitochondrial membrane respiratory chain NADH dehydrogenase (Complex I) which catalyzes electron transfer from NADH through the respiratory chain, using ubiquinone as an electron acceptor. Essential for the catalytic activity and assembly of complex I.</text>
</comment>
<keyword evidence="6 17" id="KW-0679">Respiratory chain</keyword>
<keyword evidence="8 17" id="KW-0999">Mitochondrion inner membrane</keyword>
<feature type="transmembrane region" description="Helical" evidence="17">
    <location>
        <begin position="59"/>
        <end position="80"/>
    </location>
</feature>
<feature type="transmembrane region" description="Helical" evidence="17">
    <location>
        <begin position="212"/>
        <end position="230"/>
    </location>
</feature>
<dbReference type="EC" id="7.1.1.2" evidence="3 17"/>
<keyword evidence="12 17" id="KW-0520">NAD</keyword>
<evidence type="ECO:0000256" key="5">
    <source>
        <dbReference type="ARBA" id="ARBA00022448"/>
    </source>
</evidence>
<evidence type="ECO:0000256" key="16">
    <source>
        <dbReference type="ARBA" id="ARBA00049551"/>
    </source>
</evidence>
<feature type="transmembrane region" description="Helical" evidence="17">
    <location>
        <begin position="250"/>
        <end position="275"/>
    </location>
</feature>
<evidence type="ECO:0000256" key="12">
    <source>
        <dbReference type="ARBA" id="ARBA00023027"/>
    </source>
</evidence>
<evidence type="ECO:0000256" key="13">
    <source>
        <dbReference type="ARBA" id="ARBA00023075"/>
    </source>
</evidence>
<keyword evidence="13 17" id="KW-0830">Ubiquinone</keyword>
<keyword evidence="5" id="KW-0813">Transport</keyword>
<feature type="transmembrane region" description="Helical" evidence="17">
    <location>
        <begin position="328"/>
        <end position="346"/>
    </location>
</feature>
<dbReference type="PRINTS" id="PR01436">
    <property type="entry name" value="NADHDHGNASE2"/>
</dbReference>
<dbReference type="EMBL" id="JN182216">
    <property type="protein sequence ID" value="AEK84146.1"/>
    <property type="molecule type" value="Genomic_DNA"/>
</dbReference>
<dbReference type="GO" id="GO:0008137">
    <property type="term" value="F:NADH dehydrogenase (ubiquinone) activity"/>
    <property type="evidence" value="ECO:0007669"/>
    <property type="project" value="UniProtKB-EC"/>
</dbReference>
<feature type="transmembrane region" description="Helical" evidence="17">
    <location>
        <begin position="116"/>
        <end position="136"/>
    </location>
</feature>
<dbReference type="GO" id="GO:0005743">
    <property type="term" value="C:mitochondrial inner membrane"/>
    <property type="evidence" value="ECO:0007669"/>
    <property type="project" value="UniProtKB-SubCell"/>
</dbReference>
<keyword evidence="11 17" id="KW-1133">Transmembrane helix</keyword>
<keyword evidence="7 17" id="KW-0812">Transmembrane</keyword>
<comment type="catalytic activity">
    <reaction evidence="16 17">
        <text>a ubiquinone + NADH + 5 H(+)(in) = a ubiquinol + NAD(+) + 4 H(+)(out)</text>
        <dbReference type="Rhea" id="RHEA:29091"/>
        <dbReference type="Rhea" id="RHEA-COMP:9565"/>
        <dbReference type="Rhea" id="RHEA-COMP:9566"/>
        <dbReference type="ChEBI" id="CHEBI:15378"/>
        <dbReference type="ChEBI" id="CHEBI:16389"/>
        <dbReference type="ChEBI" id="CHEBI:17976"/>
        <dbReference type="ChEBI" id="CHEBI:57540"/>
        <dbReference type="ChEBI" id="CHEBI:57945"/>
        <dbReference type="EC" id="7.1.1.2"/>
    </reaction>
</comment>
<dbReference type="PANTHER" id="PTHR46552:SF1">
    <property type="entry name" value="NADH-UBIQUINONE OXIDOREDUCTASE CHAIN 2"/>
    <property type="match status" value="1"/>
</dbReference>
<evidence type="ECO:0000256" key="1">
    <source>
        <dbReference type="ARBA" id="ARBA00004448"/>
    </source>
</evidence>
<evidence type="ECO:0000256" key="4">
    <source>
        <dbReference type="ARBA" id="ARBA00021008"/>
    </source>
</evidence>
<evidence type="ECO:0000256" key="15">
    <source>
        <dbReference type="ARBA" id="ARBA00023136"/>
    </source>
</evidence>
<keyword evidence="9 17" id="KW-1278">Translocase</keyword>
<keyword evidence="10 17" id="KW-0249">Electron transport</keyword>
<dbReference type="PANTHER" id="PTHR46552">
    <property type="entry name" value="NADH-UBIQUINONE OXIDOREDUCTASE CHAIN 2"/>
    <property type="match status" value="1"/>
</dbReference>
<name>H6DAN5_9CAEN</name>
<sequence>MFSNLPFSYMFLSVMSMGTLFSISSIHWLGIWAGLEINLIGFLPMLVYQKSVSESESAVKYFIIQALGSSLLMFGSLMTYSSSFTWEIYNETSILGILGFVMMTSGLCIKMGLFPFHYWLPSVMAGLSWISCMLLATWQKIAPLFLILCLLELNQSYWLVMTLCLASVGSSLVGGLGGMNQTQIRSLLAYSSIGHLGWIVFAAIHSEWVMKTYFGIYVLISLCIFVSLWYTDYSGMMKNISNLKKYSFMYLSVMLLLFSLGGLPPFLGFVSKWFVILVSTFNSLMPFLIVLILGSLMSLFYYLSLFFSMSLSNFKSNEMMKMYLKENLLVTMIILLNMSGGILILMNNMFNQLYALAIFYKS</sequence>
<evidence type="ECO:0000256" key="9">
    <source>
        <dbReference type="ARBA" id="ARBA00022967"/>
    </source>
</evidence>
<feature type="transmembrane region" description="Helical" evidence="17">
    <location>
        <begin position="287"/>
        <end position="307"/>
    </location>
</feature>
<dbReference type="GO" id="GO:0006120">
    <property type="term" value="P:mitochondrial electron transport, NADH to ubiquinone"/>
    <property type="evidence" value="ECO:0007669"/>
    <property type="project" value="InterPro"/>
</dbReference>
<feature type="transmembrane region" description="Helical" evidence="17">
    <location>
        <begin position="29"/>
        <end position="47"/>
    </location>
</feature>
<evidence type="ECO:0000256" key="14">
    <source>
        <dbReference type="ARBA" id="ARBA00023128"/>
    </source>
</evidence>
<reference evidence="19" key="1">
    <citation type="journal article" date="2011" name="Biol. J. Linn. Soc. Lond.">
        <title>Phylogenetic information of genes, illustrated with mitochondrial data from a genus of gastropod molluscs.</title>
        <authorList>
            <person name="Hills S.F.K."/>
            <person name="Trewick S.A."/>
            <person name="Morgan-Richards M."/>
        </authorList>
    </citation>
    <scope>NUCLEOTIDE SEQUENCE</scope>
</reference>
<gene>
    <name evidence="19" type="primary">ND2</name>
</gene>
<feature type="transmembrane region" description="Helical" evidence="17">
    <location>
        <begin position="156"/>
        <end position="175"/>
    </location>
</feature>
<dbReference type="InterPro" id="IPR050175">
    <property type="entry name" value="Complex_I_Subunit_2"/>
</dbReference>
<keyword evidence="14 17" id="KW-0496">Mitochondrion</keyword>
<dbReference type="AlphaFoldDB" id="H6DAN5"/>
<geneLocation type="mitochondrion" evidence="19"/>
<evidence type="ECO:0000256" key="11">
    <source>
        <dbReference type="ARBA" id="ARBA00022989"/>
    </source>
</evidence>
<comment type="subcellular location">
    <subcellularLocation>
        <location evidence="1 17">Mitochondrion inner membrane</location>
        <topology evidence="1 17">Multi-pass membrane protein</topology>
    </subcellularLocation>
</comment>
<evidence type="ECO:0000313" key="19">
    <source>
        <dbReference type="EMBL" id="AEK84146.1"/>
    </source>
</evidence>
<evidence type="ECO:0000259" key="18">
    <source>
        <dbReference type="Pfam" id="PF00361"/>
    </source>
</evidence>
<keyword evidence="15 17" id="KW-0472">Membrane</keyword>
<dbReference type="InterPro" id="IPR003917">
    <property type="entry name" value="NADH_UbQ_OxRdtase_chain2"/>
</dbReference>
<evidence type="ECO:0000256" key="8">
    <source>
        <dbReference type="ARBA" id="ARBA00022792"/>
    </source>
</evidence>
<accession>H6DAN5</accession>
<feature type="domain" description="NADH:quinone oxidoreductase/Mrp antiporter transmembrane" evidence="18">
    <location>
        <begin position="26"/>
        <end position="297"/>
    </location>
</feature>
<proteinExistence type="inferred from homology"/>
<feature type="transmembrane region" description="Helical" evidence="17">
    <location>
        <begin position="92"/>
        <end position="109"/>
    </location>
</feature>
<dbReference type="Pfam" id="PF00361">
    <property type="entry name" value="Proton_antipo_M"/>
    <property type="match status" value="1"/>
</dbReference>
<evidence type="ECO:0000256" key="6">
    <source>
        <dbReference type="ARBA" id="ARBA00022660"/>
    </source>
</evidence>
<comment type="similarity">
    <text evidence="2 17">Belongs to the complex I subunit 2 family.</text>
</comment>
<feature type="transmembrane region" description="Helical" evidence="17">
    <location>
        <begin position="187"/>
        <end position="206"/>
    </location>
</feature>
<evidence type="ECO:0000256" key="10">
    <source>
        <dbReference type="ARBA" id="ARBA00022982"/>
    </source>
</evidence>
<protein>
    <recommendedName>
        <fullName evidence="4 17">NADH-ubiquinone oxidoreductase chain 2</fullName>
        <ecNumber evidence="3 17">7.1.1.2</ecNumber>
    </recommendedName>
</protein>
<evidence type="ECO:0000256" key="2">
    <source>
        <dbReference type="ARBA" id="ARBA00007012"/>
    </source>
</evidence>
<evidence type="ECO:0000256" key="7">
    <source>
        <dbReference type="ARBA" id="ARBA00022692"/>
    </source>
</evidence>
<evidence type="ECO:0000256" key="17">
    <source>
        <dbReference type="RuleBase" id="RU003403"/>
    </source>
</evidence>
<dbReference type="InterPro" id="IPR001750">
    <property type="entry name" value="ND/Mrp_TM"/>
</dbReference>
<evidence type="ECO:0000256" key="3">
    <source>
        <dbReference type="ARBA" id="ARBA00012944"/>
    </source>
</evidence>
<organism evidence="19">
    <name type="scientific">Cymbiola pulchra</name>
    <dbReference type="NCBI Taxonomy" id="1069871"/>
    <lineage>
        <taxon>Eukaryota</taxon>
        <taxon>Metazoa</taxon>
        <taxon>Spiralia</taxon>
        <taxon>Lophotrochozoa</taxon>
        <taxon>Mollusca</taxon>
        <taxon>Gastropoda</taxon>
        <taxon>Caenogastropoda</taxon>
        <taxon>Neogastropoda</taxon>
        <taxon>Volutoidea</taxon>
        <taxon>Volutidae</taxon>
        <taxon>Cymbiola</taxon>
    </lineage>
</organism>